<dbReference type="InterPro" id="IPR011041">
    <property type="entry name" value="Quinoprot_gluc/sorb_DH_b-prop"/>
</dbReference>
<evidence type="ECO:0000256" key="1">
    <source>
        <dbReference type="ARBA" id="ARBA00004613"/>
    </source>
</evidence>
<dbReference type="eggNOG" id="COG2133">
    <property type="taxonomic scope" value="Bacteria"/>
</dbReference>
<dbReference type="GO" id="GO:0005576">
    <property type="term" value="C:extracellular region"/>
    <property type="evidence" value="ECO:0007669"/>
    <property type="project" value="UniProtKB-SubCell"/>
</dbReference>
<feature type="signal peptide" evidence="4">
    <location>
        <begin position="1"/>
        <end position="26"/>
    </location>
</feature>
<evidence type="ECO:0000259" key="5">
    <source>
        <dbReference type="PROSITE" id="PS50835"/>
    </source>
</evidence>
<dbReference type="InterPro" id="IPR007110">
    <property type="entry name" value="Ig-like_dom"/>
</dbReference>
<gene>
    <name evidence="6" type="ORF">MYP_757</name>
</gene>
<dbReference type="InterPro" id="IPR010502">
    <property type="entry name" value="Carb-bd_dom_fam9"/>
</dbReference>
<evidence type="ECO:0000313" key="7">
    <source>
        <dbReference type="Proteomes" id="UP000030185"/>
    </source>
</evidence>
<dbReference type="CDD" id="cd00241">
    <property type="entry name" value="DOMON_like"/>
    <property type="match status" value="1"/>
</dbReference>
<accession>A0A098L9F1</accession>
<dbReference type="InterPro" id="IPR013783">
    <property type="entry name" value="Ig-like_fold"/>
</dbReference>
<dbReference type="SUPFAM" id="SSF49344">
    <property type="entry name" value="CBD9-like"/>
    <property type="match status" value="1"/>
</dbReference>
<dbReference type="GO" id="GO:0016052">
    <property type="term" value="P:carbohydrate catabolic process"/>
    <property type="evidence" value="ECO:0007669"/>
    <property type="project" value="InterPro"/>
</dbReference>
<dbReference type="eggNOG" id="COG3291">
    <property type="taxonomic scope" value="Bacteria"/>
</dbReference>
<comment type="caution">
    <text evidence="6">The sequence shown here is derived from an EMBL/GenBank/DDBJ whole genome shotgun (WGS) entry which is preliminary data.</text>
</comment>
<dbReference type="PROSITE" id="PS50835">
    <property type="entry name" value="IG_LIKE"/>
    <property type="match status" value="2"/>
</dbReference>
<dbReference type="InterPro" id="IPR012938">
    <property type="entry name" value="Glc/Sorbosone_DH"/>
</dbReference>
<dbReference type="NCBIfam" id="TIGR04183">
    <property type="entry name" value="Por_Secre_tail"/>
    <property type="match status" value="1"/>
</dbReference>
<dbReference type="Gene3D" id="2.40.10.10">
    <property type="entry name" value="Trypsin-like serine proteases"/>
    <property type="match status" value="4"/>
</dbReference>
<evidence type="ECO:0000256" key="3">
    <source>
        <dbReference type="ARBA" id="ARBA00022729"/>
    </source>
</evidence>
<dbReference type="Gene3D" id="2.60.40.1190">
    <property type="match status" value="1"/>
</dbReference>
<feature type="domain" description="Ig-like" evidence="5">
    <location>
        <begin position="1286"/>
        <end position="1361"/>
    </location>
</feature>
<evidence type="ECO:0000256" key="4">
    <source>
        <dbReference type="SAM" id="SignalP"/>
    </source>
</evidence>
<dbReference type="PANTHER" id="PTHR19328:SF13">
    <property type="entry name" value="HIPL1 PROTEIN"/>
    <property type="match status" value="1"/>
</dbReference>
<keyword evidence="2" id="KW-0964">Secreted</keyword>
<sequence>MTHQLKFLLKTGLVLLITLFSQLSFARDYEAPKAQTAPVIDGVGNDACWALANWYYIDQTWLGSTPTAADFSGRFKAAWDADKLYILGEITDNVLSDKTAAPLVNYWEDDCFEVLLDEDKSGGDHEKNYNAFAYHISTLLDAVDIGTDGNARLFNDHVNVKWTKNGDVYTWEVAITVYTDAFVYGASSNPKANLTVNKKMGLALAYCDNDGASTRDNFMGSEIVTGPDKNVAYKTADIFGTLTLVESSAPTATFVHSVVASNLANPTVMVCAPDGRIFVCEQEGKLRIIKNGNLLSTPAVTVQTAVYLPQFGSYSERGLIGLALDPDFLTNNYIYLYYTVNSSGIHNRVSRFTLNGDVVVAGSELILLELETLTDQSVSHNGGAMAFGKDGKLYIATGDNQQKVTPHVSQDLDSYFGKILRINPDGSAPADNPFPTGSEKRKRVWAYGLRNPFTFDIQPGTGKIYVNDVGENAWEEINDVTVGGKNFGWPTTEGKTTNPNFTSPVYAYGHTTTDSTGCAITGGTFFNPQSTNYPSKYIGKYFFMDYCNNWINFIDPENNFKRQTFSANVAGAPVAIDAGADGNLYYLSRSNKAVYKIIYSGNSAPEIVNQPQSANIFETQPVTFSVTITGTSPFTYQWMKNGVNIPNANSSTYTISATTTGDAGEYSVKVSNSAGSVTSNVAILTVGPKNSKPVATILTPINETLYKGGDVITFSGSGTDPEDGALPASAFTWLFDFHHNTHVHDGLPLNGIKSGTFTIPVSGETEDNVWFRIKLIVKDNLGLTDTAYVEIFPKKSTLTLATEPAGLQLKIDGQPKTTPYSTLSVQGVERSISPVSPQSVNGIPYVFDHWVHGGSADQIIYTPLTNTTYTAVFKRIYQDTSSYSPIHDAYVQNARYDTSFKSKTYGTLDPQFLISKVLLPEGNNRNTFITFDISDYKDSILTAKLKLYGYIEETDTDKKSSIAVGVYTSPTNWTENTITWNNQPSISSVALDTTVVKGYTYNTYYWDVTNYIKSERAAGRSRITLVIKNIEQSFPRIYFNSKENTNGNGPKLEILAPCPGPALSATQTNATCYGGNNGTIAISATGGITPYQYSWTNASSTSSTATGLTAGEYRVTVTDSKGCYSTKTITITQPASIGISFVKTAPSCFGGNNGSAVATASNGNAPYTYAWSSPGGTTATANNLAAGVYTVTVTDAKNCKATSSVTITEPQKLEASSTKSDVSCFGGNNGSATVIPTGGTAGYTFSWSPSGGTTATASNLSTGTYICKITDAKSCFIEKSVTINGPSAALAATTTQKNVTCLDGSSGEATVVPTGGTSPYSYSWSPSGGTAAKAAGLSAGVYTCTITDANGCKIEKSVTITSPSTLQASSVQTDVSCFGKSDGSATVSATGGGGTYTYSWSPVTGSEASLSGIPAGNYTCTITDDLGCSVTKSVTINQPDAISAIAVTTNVSCFGAADGSATLIASGGTPAYTYSWAPSGGTGSAASDLAPRTYTVTIKDSKNCSATKSVVITQPLALEATTDVTNAKCFADNSGSIAVKVTGGTSPYNYNWNPPVVTGPNATSLFSGTYTVIVTDANGCKKEVKETIEQPQAMTINSIITSPSCEGKADGTITISSVLGGTTPFNYTWNNGSTGNSISDLESGSYSVLVQDGRGCTGVKDFTITEQQLISVSAIISNPVCSYDKNGSIELKVSGGAVPYQFEWNNGLSTEDISDLAPGNYTVVITDNQNCKATKSIELSSTSSKMTVTSVIENEGCPGAANGSISLAVSGGVPEYQYAWENQSSASSKLSNIQAGSFTYTVTDMLGCKTSSTLVVGNGVCTGIPGSIENVTEILVYPNPTSEKLTIETDLNIRSIIIRDNLGRIVHSLQSANQIELTNMSNGIYYMEIETDKGKSIRKISKE</sequence>
<name>A0A098L9F1_9BACT</name>
<feature type="chain" id="PRO_5001937248" description="Ig-like domain-containing protein" evidence="4">
    <location>
        <begin position="27"/>
        <end position="1903"/>
    </location>
</feature>
<dbReference type="Pfam" id="PF07995">
    <property type="entry name" value="GSDH"/>
    <property type="match status" value="1"/>
</dbReference>
<keyword evidence="3 4" id="KW-0732">Signal</keyword>
<dbReference type="EMBL" id="BBLT01000001">
    <property type="protein sequence ID" value="GAL83530.1"/>
    <property type="molecule type" value="Genomic_DNA"/>
</dbReference>
<dbReference type="InterPro" id="IPR011044">
    <property type="entry name" value="Quino_amine_DH_bsu"/>
</dbReference>
<dbReference type="Pfam" id="PF24517">
    <property type="entry name" value="CBM96"/>
    <property type="match status" value="1"/>
</dbReference>
<dbReference type="RefSeq" id="WP_045458528.1">
    <property type="nucleotide sequence ID" value="NZ_BBLT01000001.1"/>
</dbReference>
<dbReference type="SUPFAM" id="SSF50952">
    <property type="entry name" value="Soluble quinoprotein glucose dehydrogenase"/>
    <property type="match status" value="1"/>
</dbReference>
<dbReference type="Gene3D" id="2.60.40.740">
    <property type="match status" value="4"/>
</dbReference>
<dbReference type="SMART" id="SM00409">
    <property type="entry name" value="IG"/>
    <property type="match status" value="1"/>
</dbReference>
<dbReference type="PANTHER" id="PTHR19328">
    <property type="entry name" value="HEDGEHOG-INTERACTING PROTEIN"/>
    <property type="match status" value="1"/>
</dbReference>
<dbReference type="InterPro" id="IPR055372">
    <property type="entry name" value="CBM96"/>
</dbReference>
<organism evidence="6 7">
    <name type="scientific">Sporocytophaga myxococcoides</name>
    <dbReference type="NCBI Taxonomy" id="153721"/>
    <lineage>
        <taxon>Bacteria</taxon>
        <taxon>Pseudomonadati</taxon>
        <taxon>Bacteroidota</taxon>
        <taxon>Cytophagia</taxon>
        <taxon>Cytophagales</taxon>
        <taxon>Cytophagaceae</taxon>
        <taxon>Sporocytophaga</taxon>
    </lineage>
</organism>
<dbReference type="InterPro" id="IPR043504">
    <property type="entry name" value="Peptidase_S1_PA_chymotrypsin"/>
</dbReference>
<dbReference type="SUPFAM" id="SSF50969">
    <property type="entry name" value="YVTN repeat-like/Quinoprotein amine dehydrogenase"/>
    <property type="match status" value="1"/>
</dbReference>
<feature type="domain" description="Ig-like" evidence="5">
    <location>
        <begin position="605"/>
        <end position="684"/>
    </location>
</feature>
<protein>
    <recommendedName>
        <fullName evidence="5">Ig-like domain-containing protein</fullName>
    </recommendedName>
</protein>
<comment type="subcellular location">
    <subcellularLocation>
        <location evidence="1">Secreted</location>
    </subcellularLocation>
</comment>
<dbReference type="Gene3D" id="2.120.10.30">
    <property type="entry name" value="TolB, C-terminal domain"/>
    <property type="match status" value="1"/>
</dbReference>
<dbReference type="Pfam" id="PF18962">
    <property type="entry name" value="Por_Secre_tail"/>
    <property type="match status" value="1"/>
</dbReference>
<dbReference type="OrthoDB" id="9770043at2"/>
<dbReference type="InterPro" id="IPR036179">
    <property type="entry name" value="Ig-like_dom_sf"/>
</dbReference>
<dbReference type="SUPFAM" id="SSF48726">
    <property type="entry name" value="Immunoglobulin"/>
    <property type="match status" value="1"/>
</dbReference>
<proteinExistence type="predicted"/>
<dbReference type="GO" id="GO:0004553">
    <property type="term" value="F:hydrolase activity, hydrolyzing O-glycosyl compounds"/>
    <property type="evidence" value="ECO:0007669"/>
    <property type="project" value="InterPro"/>
</dbReference>
<evidence type="ECO:0000256" key="2">
    <source>
        <dbReference type="ARBA" id="ARBA00022525"/>
    </source>
</evidence>
<dbReference type="GO" id="GO:0030246">
    <property type="term" value="F:carbohydrate binding"/>
    <property type="evidence" value="ECO:0007669"/>
    <property type="project" value="InterPro"/>
</dbReference>
<dbReference type="InterPro" id="IPR025667">
    <property type="entry name" value="SprB_repeat"/>
</dbReference>
<dbReference type="Proteomes" id="UP000030185">
    <property type="component" value="Unassembled WGS sequence"/>
</dbReference>
<dbReference type="Gene3D" id="2.60.40.10">
    <property type="entry name" value="Immunoglobulins"/>
    <property type="match status" value="1"/>
</dbReference>
<dbReference type="InterPro" id="IPR026444">
    <property type="entry name" value="Secre_tail"/>
</dbReference>
<dbReference type="InterPro" id="IPR003599">
    <property type="entry name" value="Ig_sub"/>
</dbReference>
<reference evidence="6 7" key="1">
    <citation type="submission" date="2014-09" db="EMBL/GenBank/DDBJ databases">
        <title>Sporocytophaga myxococcoides PG-01 genome sequencing.</title>
        <authorList>
            <person name="Liu L."/>
            <person name="Gao P.J."/>
            <person name="Chen G.J."/>
            <person name="Wang L.S."/>
        </authorList>
    </citation>
    <scope>NUCLEOTIDE SEQUENCE [LARGE SCALE GENOMIC DNA]</scope>
    <source>
        <strain evidence="6 7">PG-01</strain>
    </source>
</reference>
<dbReference type="Pfam" id="PF13927">
    <property type="entry name" value="Ig_3"/>
    <property type="match status" value="1"/>
</dbReference>
<dbReference type="NCBIfam" id="NF033679">
    <property type="entry name" value="DNRLRE_dom"/>
    <property type="match status" value="1"/>
</dbReference>
<dbReference type="STRING" id="153721.MYP_757"/>
<dbReference type="Pfam" id="PF06452">
    <property type="entry name" value="CBM9_1"/>
    <property type="match status" value="1"/>
</dbReference>
<evidence type="ECO:0000313" key="6">
    <source>
        <dbReference type="EMBL" id="GAL83530.1"/>
    </source>
</evidence>
<dbReference type="InterPro" id="IPR011042">
    <property type="entry name" value="6-blade_b-propeller_TolB-like"/>
</dbReference>
<keyword evidence="7" id="KW-1185">Reference proteome</keyword>
<dbReference type="Pfam" id="PF13573">
    <property type="entry name" value="SprB"/>
    <property type="match status" value="10"/>
</dbReference>